<dbReference type="Proteomes" id="UP000307217">
    <property type="component" value="Unassembled WGS sequence"/>
</dbReference>
<protein>
    <submittedName>
        <fullName evidence="1">Uncharacterized protein</fullName>
    </submittedName>
</protein>
<reference evidence="1 2" key="1">
    <citation type="submission" date="2018-01" db="EMBL/GenBank/DDBJ databases">
        <authorList>
            <person name="Paulsen S."/>
            <person name="Gram L.K."/>
        </authorList>
    </citation>
    <scope>NUCLEOTIDE SEQUENCE [LARGE SCALE GENOMIC DNA]</scope>
    <source>
        <strain evidence="1 2">S3790</strain>
    </source>
</reference>
<proteinExistence type="predicted"/>
<dbReference type="AlphaFoldDB" id="A0A5S3VE89"/>
<name>A0A5S3VE89_9GAMM</name>
<evidence type="ECO:0000313" key="2">
    <source>
        <dbReference type="Proteomes" id="UP000307217"/>
    </source>
</evidence>
<evidence type="ECO:0000313" key="1">
    <source>
        <dbReference type="EMBL" id="TMO70699.1"/>
    </source>
</evidence>
<comment type="caution">
    <text evidence="1">The sequence shown here is derived from an EMBL/GenBank/DDBJ whole genome shotgun (WGS) entry which is preliminary data.</text>
</comment>
<dbReference type="EMBL" id="PNBX01000001">
    <property type="protein sequence ID" value="TMO70699.1"/>
    <property type="molecule type" value="Genomic_DNA"/>
</dbReference>
<sequence length="77" mass="8754">MKHLNKTFPHFVLKQFDALPRTSTAVAPDGFVKIEEGEVNVVEIKLPCSPRFYAFVREDHPTINIDNSFGIKGLLRL</sequence>
<reference evidence="2" key="2">
    <citation type="submission" date="2019-06" db="EMBL/GenBank/DDBJ databases">
        <title>Co-occurence of chitin degradation, pigmentation and bioactivity in marine Pseudoalteromonas.</title>
        <authorList>
            <person name="Sonnenschein E.C."/>
            <person name="Bech P.K."/>
        </authorList>
    </citation>
    <scope>NUCLEOTIDE SEQUENCE [LARGE SCALE GENOMIC DNA]</scope>
    <source>
        <strain evidence="2">S3790</strain>
    </source>
</reference>
<accession>A0A5S3VE89</accession>
<organism evidence="1 2">
    <name type="scientific">Pseudoalteromonas aurantia</name>
    <dbReference type="NCBI Taxonomy" id="43654"/>
    <lineage>
        <taxon>Bacteria</taxon>
        <taxon>Pseudomonadati</taxon>
        <taxon>Pseudomonadota</taxon>
        <taxon>Gammaproteobacteria</taxon>
        <taxon>Alteromonadales</taxon>
        <taxon>Pseudoalteromonadaceae</taxon>
        <taxon>Pseudoalteromonas</taxon>
    </lineage>
</organism>
<gene>
    <name evidence="1" type="ORF">CWC19_00180</name>
</gene>